<accession>A0A0R1S9D2</accession>
<evidence type="ECO:0000256" key="7">
    <source>
        <dbReference type="ARBA" id="ARBA00022777"/>
    </source>
</evidence>
<evidence type="ECO:0000256" key="3">
    <source>
        <dbReference type="ARBA" id="ARBA00016943"/>
    </source>
</evidence>
<evidence type="ECO:0000259" key="13">
    <source>
        <dbReference type="Pfam" id="PF00294"/>
    </source>
</evidence>
<reference evidence="14 15" key="1">
    <citation type="journal article" date="2015" name="Genome Announc.">
        <title>Expanding the biotechnology potential of lactobacilli through comparative genomics of 213 strains and associated genera.</title>
        <authorList>
            <person name="Sun Z."/>
            <person name="Harris H.M."/>
            <person name="McCann A."/>
            <person name="Guo C."/>
            <person name="Argimon S."/>
            <person name="Zhang W."/>
            <person name="Yang X."/>
            <person name="Jeffery I.B."/>
            <person name="Cooney J.C."/>
            <person name="Kagawa T.F."/>
            <person name="Liu W."/>
            <person name="Song Y."/>
            <person name="Salvetti E."/>
            <person name="Wrobel A."/>
            <person name="Rasinkangas P."/>
            <person name="Parkhill J."/>
            <person name="Rea M.C."/>
            <person name="O'Sullivan O."/>
            <person name="Ritari J."/>
            <person name="Douillard F.P."/>
            <person name="Paul Ross R."/>
            <person name="Yang R."/>
            <person name="Briner A.E."/>
            <person name="Felis G.E."/>
            <person name="de Vos W.M."/>
            <person name="Barrangou R."/>
            <person name="Klaenhammer T.R."/>
            <person name="Caufield P.W."/>
            <person name="Cui Y."/>
            <person name="Zhang H."/>
            <person name="O'Toole P.W."/>
        </authorList>
    </citation>
    <scope>NUCLEOTIDE SEQUENCE [LARGE SCALE GENOMIC DNA]</scope>
    <source>
        <strain evidence="14 15">DSM 14857</strain>
    </source>
</reference>
<feature type="binding site" evidence="12">
    <location>
        <position position="300"/>
    </location>
    <ligand>
        <name>K(+)</name>
        <dbReference type="ChEBI" id="CHEBI:29103"/>
    </ligand>
</feature>
<dbReference type="GO" id="GO:0005524">
    <property type="term" value="F:ATP binding"/>
    <property type="evidence" value="ECO:0007669"/>
    <property type="project" value="UniProtKB-UniRule"/>
</dbReference>
<protein>
    <recommendedName>
        <fullName evidence="3 12">Ribokinase</fullName>
        <shortName evidence="12">RK</shortName>
        <ecNumber evidence="2 12">2.7.1.15</ecNumber>
    </recommendedName>
</protein>
<keyword evidence="15" id="KW-1185">Reference proteome</keyword>
<comment type="activity regulation">
    <text evidence="12">Activated by a monovalent cation that binds near, but not in, the active site. The most likely occupant of the site in vivo is potassium. Ion binding induces a conformational change that may alter substrate affinity.</text>
</comment>
<comment type="cofactor">
    <cofactor evidence="12">
        <name>Mg(2+)</name>
        <dbReference type="ChEBI" id="CHEBI:18420"/>
    </cofactor>
    <text evidence="12">Requires a divalent cation, most likely magnesium in vivo, as an electrophilic catalyst to aid phosphoryl group transfer. It is the chelate of the metal and the nucleotide that is the actual substrate.</text>
</comment>
<dbReference type="InterPro" id="IPR011611">
    <property type="entry name" value="PfkB_dom"/>
</dbReference>
<dbReference type="eggNOG" id="COG0524">
    <property type="taxonomic scope" value="Bacteria"/>
</dbReference>
<comment type="similarity">
    <text evidence="1">Belongs to the carbohydrate kinase pfkB family.</text>
</comment>
<feature type="binding site" evidence="12">
    <location>
        <position position="291"/>
    </location>
    <ligand>
        <name>K(+)</name>
        <dbReference type="ChEBI" id="CHEBI:29103"/>
    </ligand>
</feature>
<dbReference type="GO" id="GO:0005829">
    <property type="term" value="C:cytosol"/>
    <property type="evidence" value="ECO:0007669"/>
    <property type="project" value="TreeGrafter"/>
</dbReference>
<dbReference type="STRING" id="1423815.FC27_GL000791"/>
<dbReference type="PRINTS" id="PR00990">
    <property type="entry name" value="RIBOKINASE"/>
</dbReference>
<feature type="binding site" evidence="12">
    <location>
        <position position="254"/>
    </location>
    <ligand>
        <name>K(+)</name>
        <dbReference type="ChEBI" id="CHEBI:29103"/>
    </ligand>
</feature>
<evidence type="ECO:0000256" key="6">
    <source>
        <dbReference type="ARBA" id="ARBA00022741"/>
    </source>
</evidence>
<comment type="similarity">
    <text evidence="12">Belongs to the carbohydrate kinase PfkB family. Ribokinase subfamily.</text>
</comment>
<dbReference type="GO" id="GO:0019303">
    <property type="term" value="P:D-ribose catabolic process"/>
    <property type="evidence" value="ECO:0007669"/>
    <property type="project" value="UniProtKB-UniRule"/>
</dbReference>
<proteinExistence type="inferred from homology"/>
<feature type="binding site" evidence="12">
    <location>
        <begin position="259"/>
        <end position="260"/>
    </location>
    <ligand>
        <name>ATP</name>
        <dbReference type="ChEBI" id="CHEBI:30616"/>
    </ligand>
</feature>
<dbReference type="UniPathway" id="UPA00916">
    <property type="reaction ID" value="UER00889"/>
</dbReference>
<dbReference type="NCBIfam" id="TIGR02152">
    <property type="entry name" value="D_ribokin_bact"/>
    <property type="match status" value="1"/>
</dbReference>
<evidence type="ECO:0000313" key="14">
    <source>
        <dbReference type="EMBL" id="KRL66166.1"/>
    </source>
</evidence>
<dbReference type="InterPro" id="IPR011877">
    <property type="entry name" value="Ribokinase"/>
</dbReference>
<keyword evidence="11 12" id="KW-0119">Carbohydrate metabolism</keyword>
<feature type="binding site" evidence="12">
    <location>
        <position position="285"/>
    </location>
    <ligand>
        <name>ATP</name>
        <dbReference type="ChEBI" id="CHEBI:30616"/>
    </ligand>
</feature>
<keyword evidence="8 12" id="KW-0067">ATP-binding</keyword>
<dbReference type="PANTHER" id="PTHR10584:SF166">
    <property type="entry name" value="RIBOKINASE"/>
    <property type="match status" value="1"/>
</dbReference>
<dbReference type="GO" id="GO:0046872">
    <property type="term" value="F:metal ion binding"/>
    <property type="evidence" value="ECO:0007669"/>
    <property type="project" value="UniProtKB-KW"/>
</dbReference>
<feature type="binding site" evidence="12">
    <location>
        <position position="296"/>
    </location>
    <ligand>
        <name>K(+)</name>
        <dbReference type="ChEBI" id="CHEBI:29103"/>
    </ligand>
</feature>
<feature type="binding site" evidence="12">
    <location>
        <position position="294"/>
    </location>
    <ligand>
        <name>K(+)</name>
        <dbReference type="ChEBI" id="CHEBI:29103"/>
    </ligand>
</feature>
<evidence type="ECO:0000256" key="8">
    <source>
        <dbReference type="ARBA" id="ARBA00022840"/>
    </source>
</evidence>
<evidence type="ECO:0000313" key="15">
    <source>
        <dbReference type="Proteomes" id="UP000051647"/>
    </source>
</evidence>
<keyword evidence="7 12" id="KW-0418">Kinase</keyword>
<dbReference type="EC" id="2.7.1.15" evidence="2 12"/>
<comment type="caution">
    <text evidence="12">Lacks conserved residue(s) required for the propagation of feature annotation.</text>
</comment>
<comment type="catalytic activity">
    <reaction evidence="12">
        <text>D-ribose + ATP = D-ribose 5-phosphate + ADP + H(+)</text>
        <dbReference type="Rhea" id="RHEA:13697"/>
        <dbReference type="ChEBI" id="CHEBI:15378"/>
        <dbReference type="ChEBI" id="CHEBI:30616"/>
        <dbReference type="ChEBI" id="CHEBI:47013"/>
        <dbReference type="ChEBI" id="CHEBI:78346"/>
        <dbReference type="ChEBI" id="CHEBI:456216"/>
        <dbReference type="EC" id="2.7.1.15"/>
    </reaction>
</comment>
<evidence type="ECO:0000256" key="4">
    <source>
        <dbReference type="ARBA" id="ARBA00022679"/>
    </source>
</evidence>
<feature type="binding site" evidence="12">
    <location>
        <position position="191"/>
    </location>
    <ligand>
        <name>ATP</name>
        <dbReference type="ChEBI" id="CHEBI:30616"/>
    </ligand>
</feature>
<dbReference type="GO" id="GO:0004747">
    <property type="term" value="F:ribokinase activity"/>
    <property type="evidence" value="ECO:0007669"/>
    <property type="project" value="UniProtKB-UniRule"/>
</dbReference>
<evidence type="ECO:0000256" key="12">
    <source>
        <dbReference type="HAMAP-Rule" id="MF_01987"/>
    </source>
</evidence>
<feature type="binding site" evidence="12">
    <location>
        <begin position="227"/>
        <end position="232"/>
    </location>
    <ligand>
        <name>ATP</name>
        <dbReference type="ChEBI" id="CHEBI:30616"/>
    </ligand>
</feature>
<evidence type="ECO:0000256" key="2">
    <source>
        <dbReference type="ARBA" id="ARBA00012035"/>
    </source>
</evidence>
<keyword evidence="6 12" id="KW-0547">Nucleotide-binding</keyword>
<evidence type="ECO:0000256" key="9">
    <source>
        <dbReference type="ARBA" id="ARBA00022842"/>
    </source>
</evidence>
<keyword evidence="12" id="KW-0963">Cytoplasm</keyword>
<dbReference type="SUPFAM" id="SSF53613">
    <property type="entry name" value="Ribokinase-like"/>
    <property type="match status" value="1"/>
</dbReference>
<dbReference type="PANTHER" id="PTHR10584">
    <property type="entry name" value="SUGAR KINASE"/>
    <property type="match status" value="1"/>
</dbReference>
<dbReference type="HAMAP" id="MF_01987">
    <property type="entry name" value="Ribokinase"/>
    <property type="match status" value="1"/>
</dbReference>
<feature type="binding site" evidence="12">
    <location>
        <begin position="45"/>
        <end position="49"/>
    </location>
    <ligand>
        <name>substrate</name>
    </ligand>
</feature>
<gene>
    <name evidence="12" type="primary">rbsK</name>
    <name evidence="14" type="ORF">FC27_GL000791</name>
</gene>
<dbReference type="CDD" id="cd01174">
    <property type="entry name" value="ribokinase"/>
    <property type="match status" value="1"/>
</dbReference>
<keyword evidence="5 12" id="KW-0479">Metal-binding</keyword>
<evidence type="ECO:0000256" key="10">
    <source>
        <dbReference type="ARBA" id="ARBA00022958"/>
    </source>
</evidence>
<organism evidence="14 15">
    <name type="scientific">Companilactobacillus versmoldensis DSM 14857 = KCTC 3814</name>
    <dbReference type="NCBI Taxonomy" id="1423815"/>
    <lineage>
        <taxon>Bacteria</taxon>
        <taxon>Bacillati</taxon>
        <taxon>Bacillota</taxon>
        <taxon>Bacilli</taxon>
        <taxon>Lactobacillales</taxon>
        <taxon>Lactobacillaceae</taxon>
        <taxon>Companilactobacillus</taxon>
    </lineage>
</organism>
<dbReference type="InterPro" id="IPR029056">
    <property type="entry name" value="Ribokinase-like"/>
</dbReference>
<name>A0A0R1S9D2_9LACO</name>
<comment type="pathway">
    <text evidence="12">Carbohydrate metabolism; D-ribose degradation; D-ribose 5-phosphate from beta-D-ribopyranose: step 2/2.</text>
</comment>
<sequence>MEGIIFMNKIVVLGSINVDTILNISHLPEPGETMHMHDRSTAGGGKGANQALAAVRAGAETSFISKIGNDHAADFMMKTFKDDGLNIDHVTFSKTEGTGKAYILLQDSGQNSILVYGGANADVTPADVDEAKDSIKDADCIIAQFEVPNPAIIEAFKIAKDNDVVTFLNPAPAQKEIPTELLNLTEIIAPNETEAEIITGVPVTDDASMDKAAKKMHEMGVPTVLITVGDKGSYYSMESGKTGFVKAFKVKAVDTTAAGDTFVGALMAKLDHDRNNIEEAMTYANKSSSLTVQTKGAQNSIPYAKNVEI</sequence>
<dbReference type="PATRIC" id="fig|1423815.3.peg.801"/>
<keyword evidence="10 12" id="KW-0630">Potassium</keyword>
<feature type="binding site" evidence="12">
    <location>
        <position position="256"/>
    </location>
    <ligand>
        <name>K(+)</name>
        <dbReference type="ChEBI" id="CHEBI:29103"/>
    </ligand>
</feature>
<dbReference type="Gene3D" id="3.40.1190.20">
    <property type="match status" value="1"/>
</dbReference>
<comment type="subcellular location">
    <subcellularLocation>
        <location evidence="12">Cytoplasm</location>
    </subcellularLocation>
</comment>
<feature type="domain" description="Carbohydrate kinase PfkB" evidence="13">
    <location>
        <begin position="7"/>
        <end position="302"/>
    </location>
</feature>
<evidence type="ECO:0000256" key="1">
    <source>
        <dbReference type="ARBA" id="ARBA00005380"/>
    </source>
</evidence>
<feature type="binding site" evidence="12">
    <location>
        <position position="146"/>
    </location>
    <ligand>
        <name>substrate</name>
    </ligand>
</feature>
<dbReference type="EMBL" id="AZFA01000019">
    <property type="protein sequence ID" value="KRL66166.1"/>
    <property type="molecule type" value="Genomic_DNA"/>
</dbReference>
<dbReference type="Pfam" id="PF00294">
    <property type="entry name" value="PfkB"/>
    <property type="match status" value="1"/>
</dbReference>
<evidence type="ECO:0000256" key="5">
    <source>
        <dbReference type="ARBA" id="ARBA00022723"/>
    </source>
</evidence>
<dbReference type="AlphaFoldDB" id="A0A0R1S9D2"/>
<keyword evidence="4 12" id="KW-0808">Transferase</keyword>
<feature type="binding site" evidence="12">
    <location>
        <position position="260"/>
    </location>
    <ligand>
        <name>substrate</name>
    </ligand>
</feature>
<comment type="function">
    <text evidence="12">Catalyzes the phosphorylation of ribose at O-5 in a reaction requiring ATP and magnesium. The resulting D-ribose-5-phosphate can then be used either for sythesis of nucleotides, histidine, and tryptophan, or as a component of the pentose phosphate pathway.</text>
</comment>
<dbReference type="PROSITE" id="PS00584">
    <property type="entry name" value="PFKB_KINASES_2"/>
    <property type="match status" value="1"/>
</dbReference>
<dbReference type="InterPro" id="IPR002173">
    <property type="entry name" value="Carboh/pur_kinase_PfkB_CS"/>
</dbReference>
<comment type="subunit">
    <text evidence="12">Homodimer.</text>
</comment>
<evidence type="ECO:0000256" key="11">
    <source>
        <dbReference type="ARBA" id="ARBA00023277"/>
    </source>
</evidence>
<feature type="binding site" evidence="12">
    <location>
        <begin position="17"/>
        <end position="19"/>
    </location>
    <ligand>
        <name>substrate</name>
    </ligand>
</feature>
<keyword evidence="9 12" id="KW-0460">Magnesium</keyword>
<dbReference type="Proteomes" id="UP000051647">
    <property type="component" value="Unassembled WGS sequence"/>
</dbReference>
<feature type="active site" description="Proton acceptor" evidence="12">
    <location>
        <position position="260"/>
    </location>
</feature>
<dbReference type="InterPro" id="IPR002139">
    <property type="entry name" value="Ribo/fructo_kinase"/>
</dbReference>
<comment type="caution">
    <text evidence="14">The sequence shown here is derived from an EMBL/GenBank/DDBJ whole genome shotgun (WGS) entry which is preliminary data.</text>
</comment>